<keyword evidence="3" id="KW-1185">Reference proteome</keyword>
<dbReference type="EMBL" id="KK914316">
    <property type="protein sequence ID" value="KDP42019.1"/>
    <property type="molecule type" value="Genomic_DNA"/>
</dbReference>
<gene>
    <name evidence="2" type="ORF">JCGZ_03082</name>
</gene>
<organism evidence="2 3">
    <name type="scientific">Jatropha curcas</name>
    <name type="common">Barbados nut</name>
    <dbReference type="NCBI Taxonomy" id="180498"/>
    <lineage>
        <taxon>Eukaryota</taxon>
        <taxon>Viridiplantae</taxon>
        <taxon>Streptophyta</taxon>
        <taxon>Embryophyta</taxon>
        <taxon>Tracheophyta</taxon>
        <taxon>Spermatophyta</taxon>
        <taxon>Magnoliopsida</taxon>
        <taxon>eudicotyledons</taxon>
        <taxon>Gunneridae</taxon>
        <taxon>Pentapetalae</taxon>
        <taxon>rosids</taxon>
        <taxon>fabids</taxon>
        <taxon>Malpighiales</taxon>
        <taxon>Euphorbiaceae</taxon>
        <taxon>Crotonoideae</taxon>
        <taxon>Jatropheae</taxon>
        <taxon>Jatropha</taxon>
    </lineage>
</organism>
<dbReference type="AlphaFoldDB" id="A0A067LD48"/>
<proteinExistence type="predicted"/>
<sequence length="159" mass="18051">MGISLDPISKVDEDTPSEEGLSGGGMFNLQLQLLLKPFGLFQTFIFEHCNQVVEPKELETEEEKEEMKEKKEGIKGMKVAEEENKKEEQAAQEEGREENKKASTIEEVEDPIDQVLKAIRDYIEESFKGAESPSSVFISFDDDTDCNELSLFFNFCLLV</sequence>
<dbReference type="Proteomes" id="UP000027138">
    <property type="component" value="Unassembled WGS sequence"/>
</dbReference>
<feature type="region of interest" description="Disordered" evidence="1">
    <location>
        <begin position="1"/>
        <end position="22"/>
    </location>
</feature>
<evidence type="ECO:0000313" key="3">
    <source>
        <dbReference type="Proteomes" id="UP000027138"/>
    </source>
</evidence>
<feature type="compositionally biased region" description="Basic and acidic residues" evidence="1">
    <location>
        <begin position="65"/>
        <end position="104"/>
    </location>
</feature>
<evidence type="ECO:0000313" key="2">
    <source>
        <dbReference type="EMBL" id="KDP42019.1"/>
    </source>
</evidence>
<protein>
    <submittedName>
        <fullName evidence="2">Uncharacterized protein</fullName>
    </submittedName>
</protein>
<accession>A0A067LD48</accession>
<feature type="region of interest" description="Disordered" evidence="1">
    <location>
        <begin position="54"/>
        <end position="107"/>
    </location>
</feature>
<name>A0A067LD48_JATCU</name>
<evidence type="ECO:0000256" key="1">
    <source>
        <dbReference type="SAM" id="MobiDB-lite"/>
    </source>
</evidence>
<reference evidence="2 3" key="1">
    <citation type="journal article" date="2014" name="PLoS ONE">
        <title>Global Analysis of Gene Expression Profiles in Physic Nut (Jatropha curcas L.) Seedlings Exposed to Salt Stress.</title>
        <authorList>
            <person name="Zhang L."/>
            <person name="Zhang C."/>
            <person name="Wu P."/>
            <person name="Chen Y."/>
            <person name="Li M."/>
            <person name="Jiang H."/>
            <person name="Wu G."/>
        </authorList>
    </citation>
    <scope>NUCLEOTIDE SEQUENCE [LARGE SCALE GENOMIC DNA]</scope>
    <source>
        <strain evidence="3">cv. GZQX0401</strain>
        <tissue evidence="2">Young leaves</tissue>
    </source>
</reference>